<dbReference type="EMBL" id="CP021404">
    <property type="protein sequence ID" value="ATI43303.1"/>
    <property type="molecule type" value="Genomic_DNA"/>
</dbReference>
<evidence type="ECO:0000259" key="1">
    <source>
        <dbReference type="Pfam" id="PF12146"/>
    </source>
</evidence>
<accession>A0A291M2S3</accession>
<dbReference type="PANTHER" id="PTHR11614">
    <property type="entry name" value="PHOSPHOLIPASE-RELATED"/>
    <property type="match status" value="1"/>
</dbReference>
<dbReference type="Pfam" id="PF12146">
    <property type="entry name" value="Hydrolase_4"/>
    <property type="match status" value="1"/>
</dbReference>
<feature type="domain" description="Serine aminopeptidase S33" evidence="1">
    <location>
        <begin position="42"/>
        <end position="294"/>
    </location>
</feature>
<evidence type="ECO:0000313" key="2">
    <source>
        <dbReference type="EMBL" id="ATI43303.1"/>
    </source>
</evidence>
<evidence type="ECO:0000313" key="3">
    <source>
        <dbReference type="Proteomes" id="UP000219050"/>
    </source>
</evidence>
<dbReference type="InterPro" id="IPR022742">
    <property type="entry name" value="Hydrolase_4"/>
</dbReference>
<protein>
    <submittedName>
        <fullName evidence="2">Lysophospholipase</fullName>
    </submittedName>
</protein>
<gene>
    <name evidence="2" type="ORF">CBW24_04455</name>
</gene>
<dbReference type="AlphaFoldDB" id="A0A291M2S3"/>
<organism evidence="2 3">
    <name type="scientific">Pacificitalea manganoxidans</name>
    <dbReference type="NCBI Taxonomy" id="1411902"/>
    <lineage>
        <taxon>Bacteria</taxon>
        <taxon>Pseudomonadati</taxon>
        <taxon>Pseudomonadota</taxon>
        <taxon>Alphaproteobacteria</taxon>
        <taxon>Rhodobacterales</taxon>
        <taxon>Paracoccaceae</taxon>
        <taxon>Pacificitalea</taxon>
    </lineage>
</organism>
<name>A0A291M2S3_9RHOB</name>
<reference evidence="2 3" key="1">
    <citation type="submission" date="2017-05" db="EMBL/GenBank/DDBJ databases">
        <title>Comparative genomic and metabolic analysis of manganese-oxidizing mechanisms in Celeribater manganoxidans DY25T: its adaption to the environment of polymetallic nodule.</title>
        <authorList>
            <person name="Wang X."/>
        </authorList>
    </citation>
    <scope>NUCLEOTIDE SEQUENCE [LARGE SCALE GENOMIC DNA]</scope>
    <source>
        <strain evidence="2 3">DY25</strain>
    </source>
</reference>
<dbReference type="Gene3D" id="3.40.50.1820">
    <property type="entry name" value="alpha/beta hydrolase"/>
    <property type="match status" value="1"/>
</dbReference>
<proteinExistence type="predicted"/>
<dbReference type="SUPFAM" id="SSF53474">
    <property type="entry name" value="alpha/beta-Hydrolases"/>
    <property type="match status" value="1"/>
</dbReference>
<sequence length="314" mass="34196">MTGPAPYHADVARGPADVQSHWLRCADGIRLRLAVWNAGLPEAKGTVLLFAGRTEYVEKYGLTAQSLAERGYRMASVDWRGQGLSDRALPDHLTGHVTDFREFQTDVAALRAALSTLDVAGPFFLLGHSMGGCIGLRALHEGLPVAAAAFSGPMWGIRIAPQLRPAAWALSGMSRYLGLSHRYAPGTKPASYITAAPFEGNVLTSDPEMYEYMRLQLAAHPELALGGPSLSWLYAALREINALHRMPSPPVPALTHVGTEETIVDVPTIRDRMRRWSDGTLTLAQGGQHEIPMEVPALRDAFFDDCDRLFSAAR</sequence>
<dbReference type="Proteomes" id="UP000219050">
    <property type="component" value="Chromosome"/>
</dbReference>
<dbReference type="InterPro" id="IPR051044">
    <property type="entry name" value="MAG_DAG_Lipase"/>
</dbReference>
<keyword evidence="3" id="KW-1185">Reference proteome</keyword>
<dbReference type="OrthoDB" id="9788260at2"/>
<dbReference type="InterPro" id="IPR029058">
    <property type="entry name" value="AB_hydrolase_fold"/>
</dbReference>
<dbReference type="KEGG" id="cmag:CBW24_04455"/>